<organism evidence="1">
    <name type="scientific">marine sediment metagenome</name>
    <dbReference type="NCBI Taxonomy" id="412755"/>
    <lineage>
        <taxon>unclassified sequences</taxon>
        <taxon>metagenomes</taxon>
        <taxon>ecological metagenomes</taxon>
    </lineage>
</organism>
<proteinExistence type="predicted"/>
<comment type="caution">
    <text evidence="1">The sequence shown here is derived from an EMBL/GenBank/DDBJ whole genome shotgun (WGS) entry which is preliminary data.</text>
</comment>
<accession>A0A0F9Q0Y3</accession>
<reference evidence="1" key="1">
    <citation type="journal article" date="2015" name="Nature">
        <title>Complex archaea that bridge the gap between prokaryotes and eukaryotes.</title>
        <authorList>
            <person name="Spang A."/>
            <person name="Saw J.H."/>
            <person name="Jorgensen S.L."/>
            <person name="Zaremba-Niedzwiedzka K."/>
            <person name="Martijn J."/>
            <person name="Lind A.E."/>
            <person name="van Eijk R."/>
            <person name="Schleper C."/>
            <person name="Guy L."/>
            <person name="Ettema T.J."/>
        </authorList>
    </citation>
    <scope>NUCLEOTIDE SEQUENCE</scope>
</reference>
<gene>
    <name evidence="1" type="ORF">LCGC14_0776730</name>
</gene>
<evidence type="ECO:0000313" key="1">
    <source>
        <dbReference type="EMBL" id="KKN36129.1"/>
    </source>
</evidence>
<sequence length="108" mass="11390">MGLFSQLPMLEARLTVQYGRYASAGRVAVTPGATEHDVNLGASPSPLPGMEYRLGSINVAPMVTLNEPIPFGVVPLPAKTDFTTGFRVIFAAPAPAGLEIHYALPITP</sequence>
<dbReference type="AlphaFoldDB" id="A0A0F9Q0Y3"/>
<protein>
    <submittedName>
        <fullName evidence="1">Uncharacterized protein</fullName>
    </submittedName>
</protein>
<dbReference type="EMBL" id="LAZR01001987">
    <property type="protein sequence ID" value="KKN36129.1"/>
    <property type="molecule type" value="Genomic_DNA"/>
</dbReference>
<name>A0A0F9Q0Y3_9ZZZZ</name>